<accession>A0A9P6K233</accession>
<proteinExistence type="predicted"/>
<comment type="caution">
    <text evidence="1">The sequence shown here is derived from an EMBL/GenBank/DDBJ whole genome shotgun (WGS) entry which is preliminary data.</text>
</comment>
<dbReference type="AlphaFoldDB" id="A0A9P6K233"/>
<reference evidence="1" key="1">
    <citation type="journal article" date="2020" name="Fungal Divers.">
        <title>Resolving the Mortierellaceae phylogeny through synthesis of multi-gene phylogenetics and phylogenomics.</title>
        <authorList>
            <person name="Vandepol N."/>
            <person name="Liber J."/>
            <person name="Desiro A."/>
            <person name="Na H."/>
            <person name="Kennedy M."/>
            <person name="Barry K."/>
            <person name="Grigoriev I.V."/>
            <person name="Miller A.N."/>
            <person name="O'Donnell K."/>
            <person name="Stajich J.E."/>
            <person name="Bonito G."/>
        </authorList>
    </citation>
    <scope>NUCLEOTIDE SEQUENCE</scope>
    <source>
        <strain evidence="1">NRRL 2591</strain>
    </source>
</reference>
<sequence>MDENSDGRNGANIIDLKDAQGEKALKASKIMRGMQREEYGEPLDAGWKVDCVFMFDGIELSNIELKSQNASPRDVNLNIWVRISIKVDASAYWDSVLTCRHKQSVRYARNIL</sequence>
<keyword evidence="2" id="KW-1185">Reference proteome</keyword>
<name>A0A9P6K233_9FUNG</name>
<gene>
    <name evidence="1" type="ORF">EC957_001797</name>
</gene>
<evidence type="ECO:0000313" key="1">
    <source>
        <dbReference type="EMBL" id="KAF9542590.1"/>
    </source>
</evidence>
<organism evidence="1 2">
    <name type="scientific">Mortierella hygrophila</name>
    <dbReference type="NCBI Taxonomy" id="979708"/>
    <lineage>
        <taxon>Eukaryota</taxon>
        <taxon>Fungi</taxon>
        <taxon>Fungi incertae sedis</taxon>
        <taxon>Mucoromycota</taxon>
        <taxon>Mortierellomycotina</taxon>
        <taxon>Mortierellomycetes</taxon>
        <taxon>Mortierellales</taxon>
        <taxon>Mortierellaceae</taxon>
        <taxon>Mortierella</taxon>
    </lineage>
</organism>
<dbReference type="EMBL" id="JAAAXW010000134">
    <property type="protein sequence ID" value="KAF9542590.1"/>
    <property type="molecule type" value="Genomic_DNA"/>
</dbReference>
<evidence type="ECO:0000313" key="2">
    <source>
        <dbReference type="Proteomes" id="UP000723463"/>
    </source>
</evidence>
<dbReference type="Proteomes" id="UP000723463">
    <property type="component" value="Unassembled WGS sequence"/>
</dbReference>
<protein>
    <submittedName>
        <fullName evidence="1">Uncharacterized protein</fullName>
    </submittedName>
</protein>